<evidence type="ECO:0000256" key="16">
    <source>
        <dbReference type="ARBA" id="ARBA00034003"/>
    </source>
</evidence>
<dbReference type="InterPro" id="IPR000977">
    <property type="entry name" value="DNA_ligase_ATP-dep"/>
</dbReference>
<keyword evidence="8 17" id="KW-0227">DNA damage</keyword>
<evidence type="ECO:0000256" key="3">
    <source>
        <dbReference type="ARBA" id="ARBA00022598"/>
    </source>
</evidence>
<dbReference type="Pfam" id="PF10283">
    <property type="entry name" value="zf-CCHH"/>
    <property type="match status" value="1"/>
</dbReference>
<organism evidence="22 23">
    <name type="scientific">Caenorhabditis auriculariae</name>
    <dbReference type="NCBI Taxonomy" id="2777116"/>
    <lineage>
        <taxon>Eukaryota</taxon>
        <taxon>Metazoa</taxon>
        <taxon>Ecdysozoa</taxon>
        <taxon>Nematoda</taxon>
        <taxon>Chromadorea</taxon>
        <taxon>Rhabditida</taxon>
        <taxon>Rhabditina</taxon>
        <taxon>Rhabditomorpha</taxon>
        <taxon>Rhabditoidea</taxon>
        <taxon>Rhabditidae</taxon>
        <taxon>Peloderinae</taxon>
        <taxon>Caenorhabditis</taxon>
    </lineage>
</organism>
<evidence type="ECO:0000256" key="15">
    <source>
        <dbReference type="ARBA" id="ARBA00023306"/>
    </source>
</evidence>
<evidence type="ECO:0000256" key="2">
    <source>
        <dbReference type="ARBA" id="ARBA00007572"/>
    </source>
</evidence>
<dbReference type="Gene3D" id="1.10.3260.10">
    <property type="entry name" value="DNA ligase, ATP-dependent, N-terminal domain"/>
    <property type="match status" value="1"/>
</dbReference>
<dbReference type="SUPFAM" id="SSF57716">
    <property type="entry name" value="Glucocorticoid receptor-like (DNA-binding domain)"/>
    <property type="match status" value="1"/>
</dbReference>
<dbReference type="NCBIfam" id="TIGR00574">
    <property type="entry name" value="dnl1"/>
    <property type="match status" value="1"/>
</dbReference>
<sequence>MSAPTRFLADYGKRNSGCKKCKVQMEKGELRMGKIIPNFFVQREDAPPPDMKQYFHVNCLFEMLFKARATTKVIESRDEIEGFEDLKAEDQEKIGALVDELVEKRSRDGVASTPKTPKPKKTKEAGDDGKSTAKKTEKAPPKKKSKEEPRKRSSKKFVKESDSESEEISESESEEELSEDSEEETPKKRKVPEKRKSPPKSRREESKTSKDVPKDVVVSDEASQFNSFSKFVKLCEVIGSLAKLTDKSSSVKSFITKAGYDGDKETLFQLLLPGIDQRVYNIKEKQIINVFSQMLNLESEELTRKYKADGDVSEVVREAVEGVRKNPRSDWSIQKINRWLSKLAELSTEAEQLAHFKFIAKRLSPVEIQYVVRLVLKDLRINAGVATILEGLHPKANSAFQSCRDLSLIIKRQEEGTLAEESSKGGIQLGSPVLPMLADACKSVDQILKKFKNDIFAEIKYDGERVQIHKKGHKFTFYSRSLRPVQEHKISTLKDTVTHAFPQGENLIIDSEILLVDTATGKPLPFGTLGVHKKEKQSNASVCLYVFDILMYNDEDLTARPLEERKEILKTHMMEIQNKVLFSNCQRVNKNDGEHLKKLIWKAIDEGLEGLVVKDVRSIYEPGLRRWLKVKKDYLEDGKMADTADLIVLGGYFGTGSKGGKLSIFLMGVQDKDSGSYLTVCKCGNGLTDQQIDKFNKELLDKMERIDGRHSELPSWFKCAKGLVPDYVIKDPKEAPIWEITGAEFSKSTTHTAGGMSIRFPRVTRLREDKTAETATSLAELKRLFEASKSNLMEEHLEVDETPLYAKENVPMEKEVIKNEKESVVISDDDTEKDECPEDMEPCRYGAECYRKNQEHKKNFWHPSK</sequence>
<dbReference type="PROSITE" id="PS50160">
    <property type="entry name" value="DNA_LIGASE_A3"/>
    <property type="match status" value="1"/>
</dbReference>
<keyword evidence="14" id="KW-0539">Nucleus</keyword>
<dbReference type="AlphaFoldDB" id="A0A8S1HFE5"/>
<dbReference type="SMART" id="SM01336">
    <property type="entry name" value="zf-PARP"/>
    <property type="match status" value="1"/>
</dbReference>
<accession>A0A8S1HFE5</accession>
<dbReference type="OrthoDB" id="206088at2759"/>
<evidence type="ECO:0000256" key="18">
    <source>
        <dbReference type="RuleBase" id="RU004196"/>
    </source>
</evidence>
<keyword evidence="7 17" id="KW-0547">Nucleotide-binding</keyword>
<keyword evidence="6" id="KW-0479">Metal-binding</keyword>
<evidence type="ECO:0000256" key="12">
    <source>
        <dbReference type="ARBA" id="ARBA00023172"/>
    </source>
</evidence>
<comment type="similarity">
    <text evidence="2 18">Belongs to the ATP-dependent DNA ligase family.</text>
</comment>
<keyword evidence="3 17" id="KW-0436">Ligase</keyword>
<dbReference type="GO" id="GO:0003677">
    <property type="term" value="F:DNA binding"/>
    <property type="evidence" value="ECO:0007669"/>
    <property type="project" value="InterPro"/>
</dbReference>
<reference evidence="22" key="1">
    <citation type="submission" date="2020-10" db="EMBL/GenBank/DDBJ databases">
        <authorList>
            <person name="Kikuchi T."/>
        </authorList>
    </citation>
    <scope>NUCLEOTIDE SEQUENCE</scope>
    <source>
        <strain evidence="22">NKZ352</strain>
    </source>
</reference>
<dbReference type="InterPro" id="IPR016059">
    <property type="entry name" value="DNA_ligase_ATP-dep_CS"/>
</dbReference>
<dbReference type="FunFam" id="3.30.470.30:FF:000003">
    <property type="entry name" value="DNA ligase"/>
    <property type="match status" value="1"/>
</dbReference>
<keyword evidence="9" id="KW-0863">Zinc-finger</keyword>
<comment type="caution">
    <text evidence="22">The sequence shown here is derived from an EMBL/GenBank/DDBJ whole genome shotgun (WGS) entry which is preliminary data.</text>
</comment>
<dbReference type="SUPFAM" id="SSF56091">
    <property type="entry name" value="DNA ligase/mRNA capping enzyme, catalytic domain"/>
    <property type="match status" value="1"/>
</dbReference>
<evidence type="ECO:0000256" key="6">
    <source>
        <dbReference type="ARBA" id="ARBA00022723"/>
    </source>
</evidence>
<dbReference type="CDD" id="cd07967">
    <property type="entry name" value="OBF_DNA_ligase_III"/>
    <property type="match status" value="1"/>
</dbReference>
<dbReference type="SUPFAM" id="SSF117018">
    <property type="entry name" value="ATP-dependent DNA ligase DNA-binding domain"/>
    <property type="match status" value="1"/>
</dbReference>
<dbReference type="Pfam" id="PF04675">
    <property type="entry name" value="DNA_ligase_A_N"/>
    <property type="match status" value="1"/>
</dbReference>
<dbReference type="GO" id="GO:0003910">
    <property type="term" value="F:DNA ligase (ATP) activity"/>
    <property type="evidence" value="ECO:0007669"/>
    <property type="project" value="UniProtKB-EC"/>
</dbReference>
<gene>
    <name evidence="22" type="ORF">CAUJ_LOCUS9894</name>
</gene>
<dbReference type="Gene3D" id="3.30.1490.70">
    <property type="match status" value="1"/>
</dbReference>
<dbReference type="PROSITE" id="PS00697">
    <property type="entry name" value="DNA_LIGASE_A1"/>
    <property type="match status" value="1"/>
</dbReference>
<evidence type="ECO:0000256" key="1">
    <source>
        <dbReference type="ARBA" id="ARBA00004123"/>
    </source>
</evidence>
<dbReference type="PANTHER" id="PTHR45674:SF9">
    <property type="entry name" value="DNA LIGASE 3"/>
    <property type="match status" value="1"/>
</dbReference>
<dbReference type="Pfam" id="PF04679">
    <property type="entry name" value="DNA_ligase_A_C"/>
    <property type="match status" value="1"/>
</dbReference>
<dbReference type="GO" id="GO:0071897">
    <property type="term" value="P:DNA biosynthetic process"/>
    <property type="evidence" value="ECO:0007669"/>
    <property type="project" value="InterPro"/>
</dbReference>
<dbReference type="Gene3D" id="3.30.1740.10">
    <property type="entry name" value="Zinc finger, PARP-type"/>
    <property type="match status" value="1"/>
</dbReference>
<feature type="compositionally biased region" description="Basic residues" evidence="19">
    <location>
        <begin position="187"/>
        <end position="200"/>
    </location>
</feature>
<feature type="compositionally biased region" description="Basic and acidic residues" evidence="19">
    <location>
        <begin position="122"/>
        <end position="162"/>
    </location>
</feature>
<dbReference type="GO" id="GO:0006310">
    <property type="term" value="P:DNA recombination"/>
    <property type="evidence" value="ECO:0007669"/>
    <property type="project" value="UniProtKB-KW"/>
</dbReference>
<protein>
    <recommendedName>
        <fullName evidence="17">DNA ligase</fullName>
        <ecNumber evidence="17">6.5.1.1</ecNumber>
    </recommendedName>
</protein>
<dbReference type="GO" id="GO:0006273">
    <property type="term" value="P:lagging strand elongation"/>
    <property type="evidence" value="ECO:0007669"/>
    <property type="project" value="TreeGrafter"/>
</dbReference>
<feature type="region of interest" description="Disordered" evidence="19">
    <location>
        <begin position="105"/>
        <end position="215"/>
    </location>
</feature>
<keyword evidence="12 17" id="KW-0233">DNA recombination</keyword>
<dbReference type="SUPFAM" id="SSF50249">
    <property type="entry name" value="Nucleic acid-binding proteins"/>
    <property type="match status" value="1"/>
</dbReference>
<keyword evidence="11 17" id="KW-0067">ATP-binding</keyword>
<dbReference type="InterPro" id="IPR001510">
    <property type="entry name" value="Znf_PARP"/>
</dbReference>
<dbReference type="GO" id="GO:0006302">
    <property type="term" value="P:double-strand break repair"/>
    <property type="evidence" value="ECO:0007669"/>
    <property type="project" value="TreeGrafter"/>
</dbReference>
<dbReference type="InterPro" id="IPR012310">
    <property type="entry name" value="DNA_ligase_ATP-dep_cent"/>
</dbReference>
<dbReference type="Pfam" id="PF01068">
    <property type="entry name" value="DNA_ligase_A_M"/>
    <property type="match status" value="1"/>
</dbReference>
<dbReference type="PROSITE" id="PS50064">
    <property type="entry name" value="ZF_PARP_2"/>
    <property type="match status" value="1"/>
</dbReference>
<dbReference type="GO" id="GO:0008270">
    <property type="term" value="F:zinc ion binding"/>
    <property type="evidence" value="ECO:0007669"/>
    <property type="project" value="UniProtKB-KW"/>
</dbReference>
<dbReference type="GO" id="GO:0070421">
    <property type="term" value="C:DNA ligase III-XRCC1 complex"/>
    <property type="evidence" value="ECO:0007669"/>
    <property type="project" value="TreeGrafter"/>
</dbReference>
<evidence type="ECO:0000256" key="14">
    <source>
        <dbReference type="ARBA" id="ARBA00023242"/>
    </source>
</evidence>
<dbReference type="Proteomes" id="UP000835052">
    <property type="component" value="Unassembled WGS sequence"/>
</dbReference>
<dbReference type="InterPro" id="IPR019406">
    <property type="entry name" value="APLF_PBZ"/>
</dbReference>
<evidence type="ECO:0000256" key="5">
    <source>
        <dbReference type="ARBA" id="ARBA00022705"/>
    </source>
</evidence>
<evidence type="ECO:0000256" key="13">
    <source>
        <dbReference type="ARBA" id="ARBA00023204"/>
    </source>
</evidence>
<evidence type="ECO:0000256" key="8">
    <source>
        <dbReference type="ARBA" id="ARBA00022763"/>
    </source>
</evidence>
<evidence type="ECO:0000313" key="23">
    <source>
        <dbReference type="Proteomes" id="UP000835052"/>
    </source>
</evidence>
<comment type="catalytic activity">
    <reaction evidence="16 17">
        <text>ATP + (deoxyribonucleotide)n-3'-hydroxyl + 5'-phospho-(deoxyribonucleotide)m = (deoxyribonucleotide)n+m + AMP + diphosphate.</text>
        <dbReference type="EC" id="6.5.1.1"/>
    </reaction>
</comment>
<evidence type="ECO:0000256" key="17">
    <source>
        <dbReference type="RuleBase" id="RU000617"/>
    </source>
</evidence>
<proteinExistence type="inferred from homology"/>
<keyword evidence="10" id="KW-0862">Zinc</keyword>
<dbReference type="InterPro" id="IPR036599">
    <property type="entry name" value="DNA_ligase_N_sf"/>
</dbReference>
<dbReference type="Pfam" id="PF00645">
    <property type="entry name" value="zf-PARP"/>
    <property type="match status" value="1"/>
</dbReference>
<evidence type="ECO:0000313" key="22">
    <source>
        <dbReference type="EMBL" id="CAD6193975.1"/>
    </source>
</evidence>
<dbReference type="GO" id="GO:0005524">
    <property type="term" value="F:ATP binding"/>
    <property type="evidence" value="ECO:0007669"/>
    <property type="project" value="UniProtKB-KW"/>
</dbReference>
<dbReference type="GO" id="GO:0051301">
    <property type="term" value="P:cell division"/>
    <property type="evidence" value="ECO:0007669"/>
    <property type="project" value="UniProtKB-KW"/>
</dbReference>
<dbReference type="Gene3D" id="2.40.50.140">
    <property type="entry name" value="Nucleic acid-binding proteins"/>
    <property type="match status" value="1"/>
</dbReference>
<dbReference type="PANTHER" id="PTHR45674">
    <property type="entry name" value="DNA LIGASE 1/3 FAMILY MEMBER"/>
    <property type="match status" value="1"/>
</dbReference>
<keyword evidence="15" id="KW-0131">Cell cycle</keyword>
<evidence type="ECO:0000256" key="19">
    <source>
        <dbReference type="SAM" id="MobiDB-lite"/>
    </source>
</evidence>
<keyword evidence="13 17" id="KW-0234">DNA repair</keyword>
<evidence type="ECO:0000259" key="21">
    <source>
        <dbReference type="PROSITE" id="PS50160"/>
    </source>
</evidence>
<evidence type="ECO:0000259" key="20">
    <source>
        <dbReference type="PROSITE" id="PS50064"/>
    </source>
</evidence>
<name>A0A8S1HFE5_9PELO</name>
<dbReference type="InterPro" id="IPR050191">
    <property type="entry name" value="ATP-dep_DNA_ligase"/>
</dbReference>
<dbReference type="InterPro" id="IPR036957">
    <property type="entry name" value="Znf_PARP_sf"/>
</dbReference>
<dbReference type="EC" id="6.5.1.1" evidence="17"/>
<dbReference type="InterPro" id="IPR012308">
    <property type="entry name" value="DNA_ligase_ATP-dep_N"/>
</dbReference>
<keyword evidence="5" id="KW-0235">DNA replication</keyword>
<dbReference type="Gene3D" id="3.30.470.30">
    <property type="entry name" value="DNA ligase/mRNA capping enzyme"/>
    <property type="match status" value="1"/>
</dbReference>
<evidence type="ECO:0000256" key="10">
    <source>
        <dbReference type="ARBA" id="ARBA00022833"/>
    </source>
</evidence>
<evidence type="ECO:0000256" key="7">
    <source>
        <dbReference type="ARBA" id="ARBA00022741"/>
    </source>
</evidence>
<keyword evidence="4" id="KW-0132">Cell division</keyword>
<feature type="domain" description="PARP-type" evidence="20">
    <location>
        <begin position="7"/>
        <end position="102"/>
    </location>
</feature>
<evidence type="ECO:0000256" key="9">
    <source>
        <dbReference type="ARBA" id="ARBA00022771"/>
    </source>
</evidence>
<comment type="subcellular location">
    <subcellularLocation>
        <location evidence="1">Nucleus</location>
    </subcellularLocation>
</comment>
<feature type="compositionally biased region" description="Basic and acidic residues" evidence="19">
    <location>
        <begin position="201"/>
        <end position="214"/>
    </location>
</feature>
<feature type="domain" description="ATP-dependent DNA ligase family profile" evidence="21">
    <location>
        <begin position="535"/>
        <end position="671"/>
    </location>
</feature>
<keyword evidence="23" id="KW-1185">Reference proteome</keyword>
<dbReference type="InterPro" id="IPR012340">
    <property type="entry name" value="NA-bd_OB-fold"/>
</dbReference>
<dbReference type="EMBL" id="CAJGYM010000040">
    <property type="protein sequence ID" value="CAD6193975.1"/>
    <property type="molecule type" value="Genomic_DNA"/>
</dbReference>
<dbReference type="InterPro" id="IPR012309">
    <property type="entry name" value="DNA_ligase_ATP-dep_C"/>
</dbReference>
<feature type="compositionally biased region" description="Acidic residues" evidence="19">
    <location>
        <begin position="163"/>
        <end position="183"/>
    </location>
</feature>
<evidence type="ECO:0000256" key="4">
    <source>
        <dbReference type="ARBA" id="ARBA00022618"/>
    </source>
</evidence>
<dbReference type="PROSITE" id="PS00333">
    <property type="entry name" value="DNA_LIGASE_A2"/>
    <property type="match status" value="1"/>
</dbReference>
<evidence type="ECO:0000256" key="11">
    <source>
        <dbReference type="ARBA" id="ARBA00022840"/>
    </source>
</evidence>